<protein>
    <submittedName>
        <fullName evidence="2">ParB N-terminal domain-containing protein</fullName>
    </submittedName>
</protein>
<reference evidence="2" key="2">
    <citation type="journal article" date="2021" name="Microbiol. Resour. Announc.">
        <title>Complete Genome Sequences of Three Human Oral Treponema parvum Isolates.</title>
        <authorList>
            <person name="Zeng H."/>
            <person name="Watt R.M."/>
        </authorList>
    </citation>
    <scope>NUCLEOTIDE SEQUENCE</scope>
    <source>
        <strain evidence="2">ATCC 700773</strain>
    </source>
</reference>
<name>A0A975EZG3_9SPIR</name>
<evidence type="ECO:0000259" key="1">
    <source>
        <dbReference type="SMART" id="SM00470"/>
    </source>
</evidence>
<dbReference type="InterPro" id="IPR050336">
    <property type="entry name" value="Chromosome_partition/occlusion"/>
</dbReference>
<dbReference type="GO" id="GO:0007059">
    <property type="term" value="P:chromosome segregation"/>
    <property type="evidence" value="ECO:0007669"/>
    <property type="project" value="TreeGrafter"/>
</dbReference>
<evidence type="ECO:0000313" key="3">
    <source>
        <dbReference type="Proteomes" id="UP000671995"/>
    </source>
</evidence>
<dbReference type="SUPFAM" id="SSF110849">
    <property type="entry name" value="ParB/Sulfiredoxin"/>
    <property type="match status" value="1"/>
</dbReference>
<dbReference type="InterPro" id="IPR003115">
    <property type="entry name" value="ParB_N"/>
</dbReference>
<dbReference type="PANTHER" id="PTHR33375">
    <property type="entry name" value="CHROMOSOME-PARTITIONING PROTEIN PARB-RELATED"/>
    <property type="match status" value="1"/>
</dbReference>
<dbReference type="GO" id="GO:0045881">
    <property type="term" value="P:positive regulation of sporulation resulting in formation of a cellular spore"/>
    <property type="evidence" value="ECO:0007669"/>
    <property type="project" value="TreeGrafter"/>
</dbReference>
<dbReference type="Proteomes" id="UP000671995">
    <property type="component" value="Chromosome"/>
</dbReference>
<dbReference type="RefSeq" id="WP_210118367.1">
    <property type="nucleotide sequence ID" value="NZ_CP054257.1"/>
</dbReference>
<dbReference type="AlphaFoldDB" id="A0A975EZG3"/>
<dbReference type="Pfam" id="PF02195">
    <property type="entry name" value="ParB_N"/>
    <property type="match status" value="1"/>
</dbReference>
<dbReference type="GO" id="GO:0005694">
    <property type="term" value="C:chromosome"/>
    <property type="evidence" value="ECO:0007669"/>
    <property type="project" value="TreeGrafter"/>
</dbReference>
<reference evidence="2" key="1">
    <citation type="submission" date="2020-05" db="EMBL/GenBank/DDBJ databases">
        <authorList>
            <person name="Zeng H."/>
            <person name="Chan Y.K."/>
            <person name="Watt R.M."/>
        </authorList>
    </citation>
    <scope>NUCLEOTIDE SEQUENCE</scope>
    <source>
        <strain evidence="2">ATCC 700773</strain>
    </source>
</reference>
<proteinExistence type="predicted"/>
<dbReference type="Gene3D" id="3.90.1530.10">
    <property type="entry name" value="Conserved hypothetical protein from pyrococcus furiosus pfu- 392566-001, ParB domain"/>
    <property type="match status" value="1"/>
</dbReference>
<organism evidence="2 3">
    <name type="scientific">Treponema parvum</name>
    <dbReference type="NCBI Taxonomy" id="138851"/>
    <lineage>
        <taxon>Bacteria</taxon>
        <taxon>Pseudomonadati</taxon>
        <taxon>Spirochaetota</taxon>
        <taxon>Spirochaetia</taxon>
        <taxon>Spirochaetales</taxon>
        <taxon>Treponemataceae</taxon>
        <taxon>Treponema</taxon>
    </lineage>
</organism>
<sequence>MLVNIDSIKVKKRVRKDLGDLENLKDSLRRYGLLNPITLNEKRELIAGERRLEAAKAIGWASIDAVILDGVDPVSELEIEIEENNQRKEFSNAELLAGYKRLEKLRNPGFFKRIWNFIISVITWIINGIKRVFPKSIK</sequence>
<dbReference type="InterPro" id="IPR036086">
    <property type="entry name" value="ParB/Sulfiredoxin_sf"/>
</dbReference>
<feature type="domain" description="ParB-like N-terminal" evidence="1">
    <location>
        <begin position="1"/>
        <end position="85"/>
    </location>
</feature>
<evidence type="ECO:0000313" key="2">
    <source>
        <dbReference type="EMBL" id="QTQ11572.1"/>
    </source>
</evidence>
<dbReference type="EMBL" id="CP054257">
    <property type="protein sequence ID" value="QTQ11572.1"/>
    <property type="molecule type" value="Genomic_DNA"/>
</dbReference>
<dbReference type="PANTHER" id="PTHR33375:SF1">
    <property type="entry name" value="CHROMOSOME-PARTITIONING PROTEIN PARB-RELATED"/>
    <property type="match status" value="1"/>
</dbReference>
<gene>
    <name evidence="2" type="ORF">HRI96_04745</name>
</gene>
<dbReference type="SMART" id="SM00470">
    <property type="entry name" value="ParB"/>
    <property type="match status" value="1"/>
</dbReference>
<accession>A0A975EZG3</accession>